<dbReference type="STRING" id="273678.RS84_01399"/>
<name>A0A0M2HM51_9MICO</name>
<dbReference type="RefSeq" id="WP_052676264.1">
    <property type="nucleotide sequence ID" value="NZ_CP158847.1"/>
</dbReference>
<evidence type="ECO:0000256" key="11">
    <source>
        <dbReference type="SAM" id="Coils"/>
    </source>
</evidence>
<keyword evidence="9" id="KW-0902">Two-component regulatory system</keyword>
<dbReference type="SUPFAM" id="SSF55874">
    <property type="entry name" value="ATPase domain of HSP90 chaperone/DNA topoisomerase II/histidine kinase"/>
    <property type="match status" value="1"/>
</dbReference>
<dbReference type="Proteomes" id="UP000033900">
    <property type="component" value="Unassembled WGS sequence"/>
</dbReference>
<evidence type="ECO:0000256" key="8">
    <source>
        <dbReference type="ARBA" id="ARBA00022989"/>
    </source>
</evidence>
<evidence type="ECO:0000256" key="3">
    <source>
        <dbReference type="ARBA" id="ARBA00012438"/>
    </source>
</evidence>
<feature type="transmembrane region" description="Helical" evidence="12">
    <location>
        <begin position="43"/>
        <end position="67"/>
    </location>
</feature>
<dbReference type="InterPro" id="IPR050428">
    <property type="entry name" value="TCS_sensor_his_kinase"/>
</dbReference>
<evidence type="ECO:0000256" key="4">
    <source>
        <dbReference type="ARBA" id="ARBA00022553"/>
    </source>
</evidence>
<evidence type="ECO:0000256" key="2">
    <source>
        <dbReference type="ARBA" id="ARBA00004236"/>
    </source>
</evidence>
<dbReference type="PROSITE" id="PS50109">
    <property type="entry name" value="HIS_KIN"/>
    <property type="match status" value="1"/>
</dbReference>
<organism evidence="14 15">
    <name type="scientific">Microbacterium hydrocarbonoxydans</name>
    <dbReference type="NCBI Taxonomy" id="273678"/>
    <lineage>
        <taxon>Bacteria</taxon>
        <taxon>Bacillati</taxon>
        <taxon>Actinomycetota</taxon>
        <taxon>Actinomycetes</taxon>
        <taxon>Micrococcales</taxon>
        <taxon>Microbacteriaceae</taxon>
        <taxon>Microbacterium</taxon>
    </lineage>
</organism>
<dbReference type="PATRIC" id="fig|273678.4.peg.1397"/>
<dbReference type="InterPro" id="IPR004358">
    <property type="entry name" value="Sig_transdc_His_kin-like_C"/>
</dbReference>
<gene>
    <name evidence="14" type="primary">yycG</name>
    <name evidence="14" type="ORF">RS84_01399</name>
</gene>
<comment type="catalytic activity">
    <reaction evidence="1">
        <text>ATP + protein L-histidine = ADP + protein N-phospho-L-histidine.</text>
        <dbReference type="EC" id="2.7.13.3"/>
    </reaction>
</comment>
<feature type="transmembrane region" description="Helical" evidence="12">
    <location>
        <begin position="12"/>
        <end position="31"/>
    </location>
</feature>
<accession>A0A0M2HM51</accession>
<dbReference type="PANTHER" id="PTHR45436">
    <property type="entry name" value="SENSOR HISTIDINE KINASE YKOH"/>
    <property type="match status" value="1"/>
</dbReference>
<reference evidence="14 15" key="1">
    <citation type="submission" date="2015-02" db="EMBL/GenBank/DDBJ databases">
        <title>Draft genome sequences of ten Microbacterium spp. with emphasis on heavy metal contaminated environments.</title>
        <authorList>
            <person name="Corretto E."/>
        </authorList>
    </citation>
    <scope>NUCLEOTIDE SEQUENCE [LARGE SCALE GENOMIC DNA]</scope>
    <source>
        <strain evidence="14 15">SA35</strain>
    </source>
</reference>
<evidence type="ECO:0000313" key="14">
    <source>
        <dbReference type="EMBL" id="KJL47771.1"/>
    </source>
</evidence>
<dbReference type="InterPro" id="IPR036097">
    <property type="entry name" value="HisK_dim/P_sf"/>
</dbReference>
<sequence length="385" mass="40578">MMALAPADIGLIILTSVGCSAAVSSVALLALRLVRRRTMTAQLLIVACAGTAAMAASVLAISIEMYISDHDLAVLVAVIGVSLVLALVVAWVVSRAARRSFGRLSASLERVGGGAVVDAEPSGWGEIDELSAQLAAVSHKVEAARAELEQLDSARRRFFAWISHDLRTPLTAVRALAETIEEGAADAPERFAGEVRAQVETMSRMVDDLFELSKLTSGAVQLRTEQVGLRDVVSDAVADVRIAADRRGVRIVERGIDGQVLWADPHQLGRIIANLLANAIRHAPTGSDIVISATEPDRDRLVLGILDHGSGVAVEDLDRMFDVGWRADPARGSAPDDLVSSGAGLGLSIARGLARAHGGDVVAEITGEGFQMNVLLPFGADVERV</sequence>
<evidence type="ECO:0000256" key="7">
    <source>
        <dbReference type="ARBA" id="ARBA00022777"/>
    </source>
</evidence>
<evidence type="ECO:0000256" key="1">
    <source>
        <dbReference type="ARBA" id="ARBA00000085"/>
    </source>
</evidence>
<comment type="caution">
    <text evidence="14">The sequence shown here is derived from an EMBL/GenBank/DDBJ whole genome shotgun (WGS) entry which is preliminary data.</text>
</comment>
<dbReference type="PRINTS" id="PR00344">
    <property type="entry name" value="BCTRLSENSOR"/>
</dbReference>
<evidence type="ECO:0000256" key="10">
    <source>
        <dbReference type="ARBA" id="ARBA00023136"/>
    </source>
</evidence>
<dbReference type="InterPro" id="IPR036890">
    <property type="entry name" value="HATPase_C_sf"/>
</dbReference>
<dbReference type="SMART" id="SM00387">
    <property type="entry name" value="HATPase_c"/>
    <property type="match status" value="1"/>
</dbReference>
<keyword evidence="5 14" id="KW-0808">Transferase</keyword>
<dbReference type="OrthoDB" id="9806130at2"/>
<feature type="coiled-coil region" evidence="11">
    <location>
        <begin position="127"/>
        <end position="154"/>
    </location>
</feature>
<evidence type="ECO:0000256" key="6">
    <source>
        <dbReference type="ARBA" id="ARBA00022692"/>
    </source>
</evidence>
<dbReference type="Pfam" id="PF00512">
    <property type="entry name" value="HisKA"/>
    <property type="match status" value="1"/>
</dbReference>
<feature type="domain" description="Histidine kinase" evidence="13">
    <location>
        <begin position="161"/>
        <end position="380"/>
    </location>
</feature>
<dbReference type="InterPro" id="IPR003594">
    <property type="entry name" value="HATPase_dom"/>
</dbReference>
<feature type="transmembrane region" description="Helical" evidence="12">
    <location>
        <begin position="73"/>
        <end position="93"/>
    </location>
</feature>
<keyword evidence="6 12" id="KW-0812">Transmembrane</keyword>
<dbReference type="CDD" id="cd00075">
    <property type="entry name" value="HATPase"/>
    <property type="match status" value="1"/>
</dbReference>
<keyword evidence="10 12" id="KW-0472">Membrane</keyword>
<keyword evidence="15" id="KW-1185">Reference proteome</keyword>
<dbReference type="SMART" id="SM00388">
    <property type="entry name" value="HisKA"/>
    <property type="match status" value="1"/>
</dbReference>
<dbReference type="Gene3D" id="1.10.287.130">
    <property type="match status" value="1"/>
</dbReference>
<dbReference type="SUPFAM" id="SSF47384">
    <property type="entry name" value="Homodimeric domain of signal transducing histidine kinase"/>
    <property type="match status" value="1"/>
</dbReference>
<dbReference type="EMBL" id="JYJB01000008">
    <property type="protein sequence ID" value="KJL47771.1"/>
    <property type="molecule type" value="Genomic_DNA"/>
</dbReference>
<evidence type="ECO:0000256" key="5">
    <source>
        <dbReference type="ARBA" id="ARBA00022679"/>
    </source>
</evidence>
<dbReference type="EC" id="2.7.13.3" evidence="3"/>
<dbReference type="InterPro" id="IPR003661">
    <property type="entry name" value="HisK_dim/P_dom"/>
</dbReference>
<dbReference type="CDD" id="cd00082">
    <property type="entry name" value="HisKA"/>
    <property type="match status" value="1"/>
</dbReference>
<dbReference type="GO" id="GO:0005886">
    <property type="term" value="C:plasma membrane"/>
    <property type="evidence" value="ECO:0007669"/>
    <property type="project" value="UniProtKB-SubCell"/>
</dbReference>
<evidence type="ECO:0000256" key="12">
    <source>
        <dbReference type="SAM" id="Phobius"/>
    </source>
</evidence>
<dbReference type="PANTHER" id="PTHR45436:SF5">
    <property type="entry name" value="SENSOR HISTIDINE KINASE TRCS"/>
    <property type="match status" value="1"/>
</dbReference>
<evidence type="ECO:0000313" key="15">
    <source>
        <dbReference type="Proteomes" id="UP000033900"/>
    </source>
</evidence>
<keyword evidence="4" id="KW-0597">Phosphoprotein</keyword>
<dbReference type="InterPro" id="IPR005467">
    <property type="entry name" value="His_kinase_dom"/>
</dbReference>
<comment type="subcellular location">
    <subcellularLocation>
        <location evidence="2">Cell membrane</location>
    </subcellularLocation>
</comment>
<evidence type="ECO:0000259" key="13">
    <source>
        <dbReference type="PROSITE" id="PS50109"/>
    </source>
</evidence>
<keyword evidence="7 14" id="KW-0418">Kinase</keyword>
<proteinExistence type="predicted"/>
<evidence type="ECO:0000256" key="9">
    <source>
        <dbReference type="ARBA" id="ARBA00023012"/>
    </source>
</evidence>
<dbReference type="AlphaFoldDB" id="A0A0M2HM51"/>
<dbReference type="Gene3D" id="3.30.565.10">
    <property type="entry name" value="Histidine kinase-like ATPase, C-terminal domain"/>
    <property type="match status" value="1"/>
</dbReference>
<dbReference type="GO" id="GO:0000155">
    <property type="term" value="F:phosphorelay sensor kinase activity"/>
    <property type="evidence" value="ECO:0007669"/>
    <property type="project" value="InterPro"/>
</dbReference>
<dbReference type="Pfam" id="PF02518">
    <property type="entry name" value="HATPase_c"/>
    <property type="match status" value="1"/>
</dbReference>
<protein>
    <recommendedName>
        <fullName evidence="3">histidine kinase</fullName>
        <ecNumber evidence="3">2.7.13.3</ecNumber>
    </recommendedName>
</protein>
<keyword evidence="11" id="KW-0175">Coiled coil</keyword>
<keyword evidence="8 12" id="KW-1133">Transmembrane helix</keyword>